<keyword evidence="2" id="KW-0378">Hydrolase</keyword>
<sequence>MEFIDEVVQSFLCKDGQPLPRITLGAVDRDGTLHYAKCFGGDQGEACRADDVHWIASATKFITSIAVMQCVEKGLLELDADISAILPEWKDPKILTGFSEKNEPQFRPAKRPLTLRLLLTHSSGMAYTFMHPLSMRYQELEGERPLFLQTIRESFHTFLVFEPGEQWLYGPGLEWAGLMDNNKVEHVTGLKLGAYMEENMFEPVGARDITFHLNEREDLRTRKVKLWERDHHRLREVTDFWMPDPVIDDIGGGGIYTTVPDLLKIYLGVLQGRLLRPETLQQMFKPHLESRKGLDNQEDHILANRNAIYNAVSSNVPVDYGLSGLLNMIDVPGGRSQYSLSWSGLPNCYWWIDMKKGIAGVYLSQLLPTGDQRAVDLLAEFERAVYTVLG</sequence>
<name>A0A8E0QUE2_9EURO</name>
<reference evidence="4" key="2">
    <citation type="submission" date="2021-01" db="EMBL/GenBank/DDBJ databases">
        <title>Pan-genome distribution and transcriptional activeness of fungal secondary metabolism genes in Aspergillus section Fumigati.</title>
        <authorList>
            <person name="Takahashi H."/>
            <person name="Umemura M."/>
            <person name="Ninomiya A."/>
            <person name="Kusuya Y."/>
            <person name="Urayama S."/>
            <person name="Shimizu M."/>
            <person name="Watanabe A."/>
            <person name="Kamei K."/>
            <person name="Yaguchi T."/>
            <person name="Hagiwara D."/>
        </authorList>
    </citation>
    <scope>NUCLEOTIDE SEQUENCE</scope>
    <source>
        <strain evidence="4">IFM 46973</strain>
    </source>
</reference>
<evidence type="ECO:0000313" key="4">
    <source>
        <dbReference type="EMBL" id="GIC88943.1"/>
    </source>
</evidence>
<organism evidence="4 5">
    <name type="scientific">Aspergillus udagawae</name>
    <dbReference type="NCBI Taxonomy" id="91492"/>
    <lineage>
        <taxon>Eukaryota</taxon>
        <taxon>Fungi</taxon>
        <taxon>Dikarya</taxon>
        <taxon>Ascomycota</taxon>
        <taxon>Pezizomycotina</taxon>
        <taxon>Eurotiomycetes</taxon>
        <taxon>Eurotiomycetidae</taxon>
        <taxon>Eurotiales</taxon>
        <taxon>Aspergillaceae</taxon>
        <taxon>Aspergillus</taxon>
        <taxon>Aspergillus subgen. Fumigati</taxon>
    </lineage>
</organism>
<dbReference type="SUPFAM" id="SSF56601">
    <property type="entry name" value="beta-lactamase/transpeptidase-like"/>
    <property type="match status" value="1"/>
</dbReference>
<dbReference type="Pfam" id="PF00144">
    <property type="entry name" value="Beta-lactamase"/>
    <property type="match status" value="1"/>
</dbReference>
<comment type="similarity">
    <text evidence="1">Belongs to the class-A beta-lactamase family.</text>
</comment>
<dbReference type="Proteomes" id="UP000036893">
    <property type="component" value="Unassembled WGS sequence"/>
</dbReference>
<dbReference type="EMBL" id="BBXM02000003">
    <property type="protein sequence ID" value="GIC88943.1"/>
    <property type="molecule type" value="Genomic_DNA"/>
</dbReference>
<dbReference type="PANTHER" id="PTHR43283">
    <property type="entry name" value="BETA-LACTAMASE-RELATED"/>
    <property type="match status" value="1"/>
</dbReference>
<reference evidence="4" key="1">
    <citation type="journal article" date="2015" name="Genome Announc.">
        <title>Draft Genome Sequence of the Pathogenic Filamentous Fungus Aspergillus udagawae Strain IFM 46973T.</title>
        <authorList>
            <person name="Kusuya Y."/>
            <person name="Takahashi-Nakaguchi A."/>
            <person name="Takahashi H."/>
            <person name="Yaguchi T."/>
        </authorList>
    </citation>
    <scope>NUCLEOTIDE SEQUENCE</scope>
    <source>
        <strain evidence="4">IFM 46973</strain>
    </source>
</reference>
<dbReference type="RefSeq" id="XP_043146209.1">
    <property type="nucleotide sequence ID" value="XM_043290274.1"/>
</dbReference>
<comment type="caution">
    <text evidence="4">The sequence shown here is derived from an EMBL/GenBank/DDBJ whole genome shotgun (WGS) entry which is preliminary data.</text>
</comment>
<evidence type="ECO:0000259" key="3">
    <source>
        <dbReference type="Pfam" id="PF00144"/>
    </source>
</evidence>
<protein>
    <recommendedName>
        <fullName evidence="3">Beta-lactamase-related domain-containing protein</fullName>
    </recommendedName>
</protein>
<accession>A0A8E0QUE2</accession>
<evidence type="ECO:0000313" key="5">
    <source>
        <dbReference type="Proteomes" id="UP000036893"/>
    </source>
</evidence>
<feature type="domain" description="Beta-lactamase-related" evidence="3">
    <location>
        <begin position="27"/>
        <end position="379"/>
    </location>
</feature>
<gene>
    <name evidence="4" type="ORF">Aud_005345</name>
</gene>
<dbReference type="GeneID" id="66992821"/>
<dbReference type="InterPro" id="IPR001466">
    <property type="entry name" value="Beta-lactam-related"/>
</dbReference>
<evidence type="ECO:0000256" key="2">
    <source>
        <dbReference type="ARBA" id="ARBA00022801"/>
    </source>
</evidence>
<dbReference type="AlphaFoldDB" id="A0A8E0QUE2"/>
<dbReference type="InterPro" id="IPR050789">
    <property type="entry name" value="Diverse_Enzym_Activities"/>
</dbReference>
<evidence type="ECO:0000256" key="1">
    <source>
        <dbReference type="ARBA" id="ARBA00009009"/>
    </source>
</evidence>
<proteinExistence type="inferred from homology"/>
<dbReference type="PANTHER" id="PTHR43283:SF17">
    <property type="entry name" value="(LOVD), PUTATIVE (AFU_ORTHOLOGUE AFUA_5G00920)-RELATED"/>
    <property type="match status" value="1"/>
</dbReference>
<dbReference type="InterPro" id="IPR012338">
    <property type="entry name" value="Beta-lactam/transpept-like"/>
</dbReference>
<dbReference type="GO" id="GO:0016787">
    <property type="term" value="F:hydrolase activity"/>
    <property type="evidence" value="ECO:0007669"/>
    <property type="project" value="UniProtKB-KW"/>
</dbReference>
<dbReference type="Gene3D" id="3.40.710.10">
    <property type="entry name" value="DD-peptidase/beta-lactamase superfamily"/>
    <property type="match status" value="1"/>
</dbReference>